<dbReference type="Gene3D" id="3.10.50.40">
    <property type="match status" value="1"/>
</dbReference>
<gene>
    <name evidence="10" type="primary">rplI</name>
    <name evidence="15" type="ORF">E6K72_13250</name>
</gene>
<accession>A0A538SA74</accession>
<keyword evidence="12" id="KW-0175">Coiled coil</keyword>
<evidence type="ECO:0000313" key="15">
    <source>
        <dbReference type="EMBL" id="TMQ48272.1"/>
    </source>
</evidence>
<dbReference type="GO" id="GO:0003755">
    <property type="term" value="F:peptidyl-prolyl cis-trans isomerase activity"/>
    <property type="evidence" value="ECO:0007669"/>
    <property type="project" value="UniProtKB-KW"/>
</dbReference>
<dbReference type="InterPro" id="IPR036791">
    <property type="entry name" value="Ribosomal_bL9_C_sf"/>
</dbReference>
<keyword evidence="6 10" id="KW-0689">Ribosomal protein</keyword>
<dbReference type="InterPro" id="IPR036935">
    <property type="entry name" value="Ribosomal_bL9_N_sf"/>
</dbReference>
<reference evidence="15 16" key="1">
    <citation type="journal article" date="2019" name="Nat. Microbiol.">
        <title>Mediterranean grassland soil C-N compound turnover is dependent on rainfall and depth, and is mediated by genomically divergent microorganisms.</title>
        <authorList>
            <person name="Diamond S."/>
            <person name="Andeer P.F."/>
            <person name="Li Z."/>
            <person name="Crits-Christoph A."/>
            <person name="Burstein D."/>
            <person name="Anantharaman K."/>
            <person name="Lane K.R."/>
            <person name="Thomas B.C."/>
            <person name="Pan C."/>
            <person name="Northen T.R."/>
            <person name="Banfield J.F."/>
        </authorList>
    </citation>
    <scope>NUCLEOTIDE SEQUENCE [LARGE SCALE GENOMIC DNA]</scope>
    <source>
        <strain evidence="15">WS_2</strain>
    </source>
</reference>
<dbReference type="GO" id="GO:1990904">
    <property type="term" value="C:ribonucleoprotein complex"/>
    <property type="evidence" value="ECO:0007669"/>
    <property type="project" value="UniProtKB-KW"/>
</dbReference>
<evidence type="ECO:0000313" key="16">
    <source>
        <dbReference type="Proteomes" id="UP000317716"/>
    </source>
</evidence>
<keyword evidence="5 10" id="KW-0694">RNA-binding</keyword>
<dbReference type="GO" id="GO:0003735">
    <property type="term" value="F:structural constituent of ribosome"/>
    <property type="evidence" value="ECO:0007669"/>
    <property type="project" value="InterPro"/>
</dbReference>
<keyword evidence="8 11" id="KW-0413">Isomerase</keyword>
<keyword evidence="4 10" id="KW-0699">rRNA-binding</keyword>
<keyword evidence="7 11" id="KW-0697">Rotamase</keyword>
<comment type="caution">
    <text evidence="15">The sequence shown here is derived from an EMBL/GenBank/DDBJ whole genome shotgun (WGS) entry which is preliminary data.</text>
</comment>
<feature type="domain" description="PpiC" evidence="14">
    <location>
        <begin position="282"/>
        <end position="378"/>
    </location>
</feature>
<dbReference type="EMBL" id="VBOS01000488">
    <property type="protein sequence ID" value="TMQ48272.1"/>
    <property type="molecule type" value="Genomic_DNA"/>
</dbReference>
<dbReference type="NCBIfam" id="TIGR00158">
    <property type="entry name" value="L9"/>
    <property type="match status" value="1"/>
</dbReference>
<dbReference type="InterPro" id="IPR000297">
    <property type="entry name" value="PPIase_PpiC"/>
</dbReference>
<comment type="function">
    <text evidence="10">Binds to the 23S rRNA.</text>
</comment>
<dbReference type="Pfam" id="PF01281">
    <property type="entry name" value="Ribosomal_L9_N"/>
    <property type="match status" value="1"/>
</dbReference>
<dbReference type="PROSITE" id="PS00651">
    <property type="entry name" value="RIBOSOMAL_L9"/>
    <property type="match status" value="1"/>
</dbReference>
<dbReference type="SUPFAM" id="SSF55658">
    <property type="entry name" value="L9 N-domain-like"/>
    <property type="match status" value="1"/>
</dbReference>
<feature type="region of interest" description="Disordered" evidence="13">
    <location>
        <begin position="521"/>
        <end position="551"/>
    </location>
</feature>
<dbReference type="Gene3D" id="3.10.430.100">
    <property type="entry name" value="Ribosomal protein L9, C-terminal domain"/>
    <property type="match status" value="1"/>
</dbReference>
<dbReference type="Gene3D" id="1.10.4030.10">
    <property type="entry name" value="Porin chaperone SurA, peptide-binding domain"/>
    <property type="match status" value="1"/>
</dbReference>
<name>A0A538SA74_UNCEI</name>
<dbReference type="Pfam" id="PF03948">
    <property type="entry name" value="Ribosomal_L9_C"/>
    <property type="match status" value="1"/>
</dbReference>
<feature type="compositionally biased region" description="Basic and acidic residues" evidence="13">
    <location>
        <begin position="142"/>
        <end position="154"/>
    </location>
</feature>
<protein>
    <recommendedName>
        <fullName evidence="10">Large ribosomal subunit protein bL9</fullName>
    </recommendedName>
</protein>
<dbReference type="HAMAP" id="MF_00503">
    <property type="entry name" value="Ribosomal_bL9"/>
    <property type="match status" value="1"/>
</dbReference>
<dbReference type="Pfam" id="PF13145">
    <property type="entry name" value="Rotamase_2"/>
    <property type="match status" value="1"/>
</dbReference>
<keyword evidence="9 10" id="KW-0687">Ribonucleoprotein</keyword>
<dbReference type="SUPFAM" id="SSF109998">
    <property type="entry name" value="Triger factor/SurA peptide-binding domain-like"/>
    <property type="match status" value="1"/>
</dbReference>
<dbReference type="AlphaFoldDB" id="A0A538SA74"/>
<comment type="similarity">
    <text evidence="2 10">Belongs to the bacterial ribosomal protein bL9 family.</text>
</comment>
<organism evidence="15 16">
    <name type="scientific">Eiseniibacteriota bacterium</name>
    <dbReference type="NCBI Taxonomy" id="2212470"/>
    <lineage>
        <taxon>Bacteria</taxon>
        <taxon>Candidatus Eiseniibacteriota</taxon>
    </lineage>
</organism>
<evidence type="ECO:0000256" key="12">
    <source>
        <dbReference type="SAM" id="Coils"/>
    </source>
</evidence>
<evidence type="ECO:0000256" key="3">
    <source>
        <dbReference type="ARBA" id="ARBA00022729"/>
    </source>
</evidence>
<dbReference type="InterPro" id="IPR011990">
    <property type="entry name" value="TPR-like_helical_dom_sf"/>
</dbReference>
<dbReference type="PANTHER" id="PTHR47245">
    <property type="entry name" value="PEPTIDYLPROLYL ISOMERASE"/>
    <property type="match status" value="1"/>
</dbReference>
<dbReference type="InterPro" id="IPR046357">
    <property type="entry name" value="PPIase_dom_sf"/>
</dbReference>
<evidence type="ECO:0000256" key="2">
    <source>
        <dbReference type="ARBA" id="ARBA00010605"/>
    </source>
</evidence>
<evidence type="ECO:0000256" key="1">
    <source>
        <dbReference type="ARBA" id="ARBA00000971"/>
    </source>
</evidence>
<dbReference type="GO" id="GO:0006412">
    <property type="term" value="P:translation"/>
    <property type="evidence" value="ECO:0007669"/>
    <property type="project" value="UniProtKB-UniRule"/>
</dbReference>
<evidence type="ECO:0000256" key="10">
    <source>
        <dbReference type="HAMAP-Rule" id="MF_00503"/>
    </source>
</evidence>
<dbReference type="InterPro" id="IPR009027">
    <property type="entry name" value="Ribosomal_bL9/RNase_H1_N"/>
</dbReference>
<evidence type="ECO:0000256" key="4">
    <source>
        <dbReference type="ARBA" id="ARBA00022730"/>
    </source>
</evidence>
<dbReference type="Gene3D" id="1.25.40.10">
    <property type="entry name" value="Tetratricopeptide repeat domain"/>
    <property type="match status" value="1"/>
</dbReference>
<dbReference type="GO" id="GO:0019843">
    <property type="term" value="F:rRNA binding"/>
    <property type="evidence" value="ECO:0007669"/>
    <property type="project" value="UniProtKB-UniRule"/>
</dbReference>
<feature type="coiled-coil region" evidence="12">
    <location>
        <begin position="48"/>
        <end position="75"/>
    </location>
</feature>
<dbReference type="InterPro" id="IPR020594">
    <property type="entry name" value="Ribosomal_bL9_bac/chp"/>
</dbReference>
<dbReference type="InterPro" id="IPR050245">
    <property type="entry name" value="PrsA_foldase"/>
</dbReference>
<evidence type="ECO:0000256" key="9">
    <source>
        <dbReference type="ARBA" id="ARBA00023274"/>
    </source>
</evidence>
<feature type="compositionally biased region" description="Basic residues" evidence="13">
    <location>
        <begin position="538"/>
        <end position="551"/>
    </location>
</feature>
<dbReference type="InterPro" id="IPR027304">
    <property type="entry name" value="Trigger_fact/SurA_dom_sf"/>
</dbReference>
<dbReference type="InterPro" id="IPR020070">
    <property type="entry name" value="Ribosomal_bL9_N"/>
</dbReference>
<dbReference type="PROSITE" id="PS50198">
    <property type="entry name" value="PPIC_PPIASE_2"/>
    <property type="match status" value="1"/>
</dbReference>
<feature type="region of interest" description="Disordered" evidence="13">
    <location>
        <begin position="142"/>
        <end position="169"/>
    </location>
</feature>
<evidence type="ECO:0000256" key="5">
    <source>
        <dbReference type="ARBA" id="ARBA00022884"/>
    </source>
</evidence>
<dbReference type="PANTHER" id="PTHR47245:SF1">
    <property type="entry name" value="FOLDASE PROTEIN PRSA"/>
    <property type="match status" value="1"/>
</dbReference>
<dbReference type="GO" id="GO:0005840">
    <property type="term" value="C:ribosome"/>
    <property type="evidence" value="ECO:0007669"/>
    <property type="project" value="UniProtKB-KW"/>
</dbReference>
<proteinExistence type="inferred from homology"/>
<evidence type="ECO:0000259" key="14">
    <source>
        <dbReference type="PROSITE" id="PS50198"/>
    </source>
</evidence>
<dbReference type="SUPFAM" id="SSF54534">
    <property type="entry name" value="FKBP-like"/>
    <property type="match status" value="1"/>
</dbReference>
<dbReference type="InterPro" id="IPR019734">
    <property type="entry name" value="TPR_rpt"/>
</dbReference>
<dbReference type="Gene3D" id="3.40.5.10">
    <property type="entry name" value="Ribosomal protein L9, N-terminal domain"/>
    <property type="match status" value="1"/>
</dbReference>
<evidence type="ECO:0000256" key="8">
    <source>
        <dbReference type="ARBA" id="ARBA00023235"/>
    </source>
</evidence>
<dbReference type="SUPFAM" id="SSF55653">
    <property type="entry name" value="Ribosomal protein L9 C-domain"/>
    <property type="match status" value="1"/>
</dbReference>
<comment type="catalytic activity">
    <reaction evidence="1">
        <text>[protein]-peptidylproline (omega=180) = [protein]-peptidylproline (omega=0)</text>
        <dbReference type="Rhea" id="RHEA:16237"/>
        <dbReference type="Rhea" id="RHEA-COMP:10747"/>
        <dbReference type="Rhea" id="RHEA-COMP:10748"/>
        <dbReference type="ChEBI" id="CHEBI:83833"/>
        <dbReference type="ChEBI" id="CHEBI:83834"/>
        <dbReference type="EC" id="5.2.1.8"/>
    </reaction>
</comment>
<keyword evidence="3" id="KW-0732">Signal</keyword>
<evidence type="ECO:0000256" key="11">
    <source>
        <dbReference type="PROSITE-ProRule" id="PRU00278"/>
    </source>
</evidence>
<dbReference type="Pfam" id="PF13174">
    <property type="entry name" value="TPR_6"/>
    <property type="match status" value="1"/>
</dbReference>
<dbReference type="InterPro" id="IPR020069">
    <property type="entry name" value="Ribosomal_bL9_C"/>
</dbReference>
<evidence type="ECO:0000256" key="7">
    <source>
        <dbReference type="ARBA" id="ARBA00023110"/>
    </source>
</evidence>
<sequence length="551" mass="61484">MDIILLEDLEGLGAKGSLVHVKPGYARNYLLPLRLAIAAGDKAANLYQELERQRLAQADKRLVQARAEAAKLDGVEINIAAEANEEDTLFGSVTSADVAAALAKAGHDVDKRRIELPEHVKQLGRYDVPIRIFQEVTATVDRENEQHREHDEGGRYAARKPPAAPAVSDSNRVLARIGKETITRADLDRRIADLPEQVRANYSTPDGRRQLLDRAIEEKVWLQAATKKGVPDRPQVKRQIEQQRRDFLIRTYVGEVMAQNPAPTDSEARVYYDAHADDYKMPATITLRHIQTKTRDDARRVLTWTKGKMDWNRLVQRYSTDSLTRANGGSIGSVTRDGMFSTLGAQPALAESAFALGAGKIGGPFRTDRGWHVIKVETLKPESSRPFDQVRSGIMRQLGSQRSQEYYKAQLDAARASVGVKADSAAIESFLSQKKSPRDMFQEAQSAGAAAKRIELYKKLLDEYPSSEVSAQAQFMVGFIYSEEVKNYDEAEKAFRQLLKRYPDSELAASAQWMVEHMRTEEAPSFVNTQADSGRRGGPPRKRKSAPGKKP</sequence>
<evidence type="ECO:0000256" key="6">
    <source>
        <dbReference type="ARBA" id="ARBA00022980"/>
    </source>
</evidence>
<dbReference type="Proteomes" id="UP000317716">
    <property type="component" value="Unassembled WGS sequence"/>
</dbReference>
<evidence type="ECO:0000256" key="13">
    <source>
        <dbReference type="SAM" id="MobiDB-lite"/>
    </source>
</evidence>